<keyword evidence="2" id="KW-0862">Zinc</keyword>
<dbReference type="GO" id="GO:0006508">
    <property type="term" value="P:proteolysis"/>
    <property type="evidence" value="ECO:0007669"/>
    <property type="project" value="UniProtKB-KW"/>
</dbReference>
<keyword evidence="2" id="KW-0479">Metal-binding</keyword>
<dbReference type="EMBL" id="JAPEVB010000005">
    <property type="protein sequence ID" value="KAJ4388031.1"/>
    <property type="molecule type" value="Genomic_DNA"/>
</dbReference>
<dbReference type="Pfam" id="PF01244">
    <property type="entry name" value="Peptidase_M19"/>
    <property type="match status" value="1"/>
</dbReference>
<dbReference type="CDD" id="cd01301">
    <property type="entry name" value="rDP_like"/>
    <property type="match status" value="1"/>
</dbReference>
<dbReference type="PANTHER" id="PTHR10443">
    <property type="entry name" value="MICROSOMAL DIPEPTIDASE"/>
    <property type="match status" value="1"/>
</dbReference>
<evidence type="ECO:0000256" key="2">
    <source>
        <dbReference type="RuleBase" id="RU341113"/>
    </source>
</evidence>
<proteinExistence type="inferred from homology"/>
<dbReference type="PANTHER" id="PTHR10443:SF12">
    <property type="entry name" value="DIPEPTIDASE"/>
    <property type="match status" value="1"/>
</dbReference>
<reference evidence="3" key="1">
    <citation type="submission" date="2022-10" db="EMBL/GenBank/DDBJ databases">
        <title>Tapping the CABI collections for fungal endophytes: first genome assemblies for Collariella, Neodidymelliopsis, Ascochyta clinopodiicola, Didymella pomorum, Didymosphaeria variabile, Neocosmospora piperis and Neocucurbitaria cava.</title>
        <authorList>
            <person name="Hill R."/>
        </authorList>
    </citation>
    <scope>NUCLEOTIDE SEQUENCE</scope>
    <source>
        <strain evidence="3">IMI 355082</strain>
    </source>
</reference>
<dbReference type="GO" id="GO:0070573">
    <property type="term" value="F:metallodipeptidase activity"/>
    <property type="evidence" value="ECO:0007669"/>
    <property type="project" value="InterPro"/>
</dbReference>
<keyword evidence="2" id="KW-0378">Hydrolase</keyword>
<protein>
    <recommendedName>
        <fullName evidence="2">Dipeptidase</fullName>
        <ecNumber evidence="2">3.4.13.19</ecNumber>
    </recommendedName>
</protein>
<comment type="similarity">
    <text evidence="2">Belongs to the metallo-dependent hydrolases superfamily. Peptidase M19 family.</text>
</comment>
<keyword evidence="4" id="KW-1185">Reference proteome</keyword>
<evidence type="ECO:0000313" key="4">
    <source>
        <dbReference type="Proteomes" id="UP001140453"/>
    </source>
</evidence>
<evidence type="ECO:0000313" key="3">
    <source>
        <dbReference type="EMBL" id="KAJ4388031.1"/>
    </source>
</evidence>
<gene>
    <name evidence="3" type="ORF">N0V93_008636</name>
</gene>
<dbReference type="Proteomes" id="UP001140453">
    <property type="component" value="Unassembled WGS sequence"/>
</dbReference>
<feature type="signal peptide" evidence="2">
    <location>
        <begin position="1"/>
        <end position="28"/>
    </location>
</feature>
<evidence type="ECO:0000256" key="1">
    <source>
        <dbReference type="ARBA" id="ARBA00022997"/>
    </source>
</evidence>
<keyword evidence="1 2" id="KW-0224">Dipeptidase</keyword>
<dbReference type="EC" id="3.4.13.19" evidence="2"/>
<feature type="chain" id="PRO_5041018053" description="Dipeptidase" evidence="2">
    <location>
        <begin position="29"/>
        <end position="464"/>
    </location>
</feature>
<comment type="cofactor">
    <cofactor evidence="2">
        <name>Zn(2+)</name>
        <dbReference type="ChEBI" id="CHEBI:29105"/>
    </cofactor>
</comment>
<dbReference type="AlphaFoldDB" id="A0A9W8YN43"/>
<dbReference type="PROSITE" id="PS51365">
    <property type="entry name" value="RENAL_DIPEPTIDASE_2"/>
    <property type="match status" value="1"/>
</dbReference>
<name>A0A9W8YN43_9PEZI</name>
<dbReference type="InterPro" id="IPR032466">
    <property type="entry name" value="Metal_Hydrolase"/>
</dbReference>
<dbReference type="Gene3D" id="3.20.20.140">
    <property type="entry name" value="Metal-dependent hydrolases"/>
    <property type="match status" value="1"/>
</dbReference>
<keyword evidence="2" id="KW-0732">Signal</keyword>
<organism evidence="3 4">
    <name type="scientific">Gnomoniopsis smithogilvyi</name>
    <dbReference type="NCBI Taxonomy" id="1191159"/>
    <lineage>
        <taxon>Eukaryota</taxon>
        <taxon>Fungi</taxon>
        <taxon>Dikarya</taxon>
        <taxon>Ascomycota</taxon>
        <taxon>Pezizomycotina</taxon>
        <taxon>Sordariomycetes</taxon>
        <taxon>Sordariomycetidae</taxon>
        <taxon>Diaporthales</taxon>
        <taxon>Gnomoniaceae</taxon>
        <taxon>Gnomoniopsis</taxon>
    </lineage>
</organism>
<dbReference type="GO" id="GO:0046872">
    <property type="term" value="F:metal ion binding"/>
    <property type="evidence" value="ECO:0007669"/>
    <property type="project" value="UniProtKB-UniRule"/>
</dbReference>
<dbReference type="SUPFAM" id="SSF51556">
    <property type="entry name" value="Metallo-dependent hydrolases"/>
    <property type="match status" value="1"/>
</dbReference>
<accession>A0A9W8YN43</accession>
<comment type="caution">
    <text evidence="3">The sequence shown here is derived from an EMBL/GenBank/DDBJ whole genome shotgun (WGS) entry which is preliminary data.</text>
</comment>
<comment type="catalytic activity">
    <reaction evidence="2">
        <text>an L-aminoacyl-L-amino acid + H2O = 2 an L-alpha-amino acid</text>
        <dbReference type="Rhea" id="RHEA:48940"/>
        <dbReference type="ChEBI" id="CHEBI:15377"/>
        <dbReference type="ChEBI" id="CHEBI:59869"/>
        <dbReference type="ChEBI" id="CHEBI:77460"/>
        <dbReference type="EC" id="3.4.13.19"/>
    </reaction>
</comment>
<keyword evidence="2" id="KW-0645">Protease</keyword>
<sequence length="464" mass="50519">MMAPHDTIAKALVGLAAICLTFSRAGAAASPPVEEQKPIVDPASDSFDDTIWTSSPLYERAISLMKESPLIDTHIDLPQVIRSLDRRPLSILPDLATHIAGHIDIPRLRDGHLGGAFWTVWAPCPDFLGLDVGDDYTVPNDGLRDSLEILDLINQMIASHPDHLQYARSSADIISAFKAGKVPSLLGLEGTHFLGNSLSTVRLFAQMGVRYISLTHMCHSAFASSAGFGKPIAPSGHEGNGLSELGIELIAELNRLGVMVDLSHSNDETARQAIKLSKAPVVWTHSVARELHDHPRNVPDDVLRLIGDGEGKNPGVVQCVMFPAFVGPTPETANVSRLADHIEHIAGIVGKKHVGIGSDFDGMYASVKGLEDASKYPNLNRKVTEMLMRDWSDDEVKDLMGRNLMRVMDQVDAVAAQLESQTPSAAIWEKRKDLPAQWGGDANMFYPTEVQEVQAKIIPQHDEL</sequence>
<dbReference type="OrthoDB" id="445695at2759"/>
<keyword evidence="2" id="KW-0482">Metalloprotease</keyword>
<dbReference type="InterPro" id="IPR008257">
    <property type="entry name" value="Pept_M19"/>
</dbReference>